<sequence length="397" mass="44439">MKGLIWIIVLFAIAVGAALLIQHFPGDVYAHVGNYMLRMNLRLFIIGLLLSMVVLYFLIKFVFGILATPGKMSRFGSSRKSRKAIAALNDAGVAYFEGRYQKAEQEAAKVLANNHAGNNRVLALMIAAQSSQKIGNLTKRDSYLRDMEQVLPAKAQLPRYLLLAESAMLRQDYVTAEENLSAAAQLDRNLPELLQMQLRLAIAKDNPLEILESVDKLQKASQLSNEEVLNYRNVAYRSLVANAANASQLKAALRRIPDEVKSGELCVSIATQYQHLGLYQDATAWVRSYYPHTHYVDLLPIFANSMRYLNDSEQRKSIDIADGWLKSQPKDAELLICLGELCINKQLWGKAQGYLEASVAIKPTTRARLALAKVFDETQSNSLADEQRRLVLNEISH</sequence>
<evidence type="ECO:0000256" key="10">
    <source>
        <dbReference type="SAM" id="Phobius"/>
    </source>
</evidence>
<keyword evidence="6 10" id="KW-0812">Transmembrane</keyword>
<evidence type="ECO:0000256" key="1">
    <source>
        <dbReference type="ARBA" id="ARBA00002962"/>
    </source>
</evidence>
<dbReference type="KEGG" id="smur:BWP33_01560"/>
<comment type="pathway">
    <text evidence="3">Porphyrin-containing compound metabolism; protoheme biosynthesis.</text>
</comment>
<dbReference type="InterPro" id="IPR011990">
    <property type="entry name" value="TPR-like_helical_dom_sf"/>
</dbReference>
<name>V9H9J7_9NEIS</name>
<dbReference type="GO" id="GO:0006779">
    <property type="term" value="P:porphyrin-containing compound biosynthetic process"/>
    <property type="evidence" value="ECO:0007669"/>
    <property type="project" value="UniProtKB-KW"/>
</dbReference>
<dbReference type="RefSeq" id="WP_002641122.1">
    <property type="nucleotide sequence ID" value="NZ_CP019448.1"/>
</dbReference>
<evidence type="ECO:0000256" key="2">
    <source>
        <dbReference type="ARBA" id="ARBA00004429"/>
    </source>
</evidence>
<dbReference type="GO" id="GO:0005886">
    <property type="term" value="C:plasma membrane"/>
    <property type="evidence" value="ECO:0007669"/>
    <property type="project" value="UniProtKB-SubCell"/>
</dbReference>
<keyword evidence="8 10" id="KW-0472">Membrane</keyword>
<accession>V9H9J7</accession>
<keyword evidence="13" id="KW-1185">Reference proteome</keyword>
<protein>
    <recommendedName>
        <fullName evidence="11">HemY N-terminal domain-containing protein</fullName>
    </recommendedName>
</protein>
<keyword evidence="7 10" id="KW-1133">Transmembrane helix</keyword>
<organism evidence="12 13">
    <name type="scientific">Simonsiella muelleri ATCC 29453</name>
    <dbReference type="NCBI Taxonomy" id="641147"/>
    <lineage>
        <taxon>Bacteria</taxon>
        <taxon>Pseudomonadati</taxon>
        <taxon>Pseudomonadota</taxon>
        <taxon>Betaproteobacteria</taxon>
        <taxon>Neisseriales</taxon>
        <taxon>Neisseriaceae</taxon>
        <taxon>Simonsiella</taxon>
    </lineage>
</organism>
<dbReference type="OrthoDB" id="7053339at2"/>
<evidence type="ECO:0000259" key="11">
    <source>
        <dbReference type="Pfam" id="PF07219"/>
    </source>
</evidence>
<dbReference type="eggNOG" id="COG3071">
    <property type="taxonomic scope" value="Bacteria"/>
</dbReference>
<evidence type="ECO:0000256" key="9">
    <source>
        <dbReference type="ARBA" id="ARBA00023244"/>
    </source>
</evidence>
<dbReference type="Proteomes" id="UP000017813">
    <property type="component" value="Unassembled WGS sequence"/>
</dbReference>
<evidence type="ECO:0000313" key="12">
    <source>
        <dbReference type="EMBL" id="EFG31802.1"/>
    </source>
</evidence>
<dbReference type="HOGENOM" id="CLU_037501_0_1_4"/>
<dbReference type="SUPFAM" id="SSF48452">
    <property type="entry name" value="TPR-like"/>
    <property type="match status" value="1"/>
</dbReference>
<reference evidence="12 13" key="1">
    <citation type="submission" date="2010-03" db="EMBL/GenBank/DDBJ databases">
        <authorList>
            <consortium name="The Broad Institute Genome Sequencing Platform"/>
            <person name="Ward D."/>
            <person name="Earl A."/>
            <person name="Feldgarden M."/>
            <person name="Gevers D."/>
            <person name="Young S."/>
            <person name="Zeng Q."/>
            <person name="Koehrsen M."/>
            <person name="Alvarado L."/>
            <person name="Berlin A.M."/>
            <person name="Borenstein D."/>
            <person name="Chapman S.B."/>
            <person name="Chen Z."/>
            <person name="Engels R."/>
            <person name="Freedman E."/>
            <person name="Gellesch M."/>
            <person name="Goldberg J."/>
            <person name="Griggs A."/>
            <person name="Gujja S."/>
            <person name="Heilman E.R."/>
            <person name="Heiman D.I."/>
            <person name="Hepburn T.A."/>
            <person name="Howarth C."/>
            <person name="Jen D."/>
            <person name="Larson L."/>
            <person name="Mehta T."/>
            <person name="Park D."/>
            <person name="Pearson M."/>
            <person name="Richards J."/>
            <person name="Roberts A."/>
            <person name="Saif S."/>
            <person name="Shea T.D."/>
            <person name="Shenoy N."/>
            <person name="Sisk P."/>
            <person name="Stolte C."/>
            <person name="Sykes S.N."/>
            <person name="Walk T."/>
            <person name="White J."/>
            <person name="Yandava C."/>
            <person name="Izard J."/>
            <person name="Baranova O.V."/>
            <person name="Blanton J.M."/>
            <person name="Tanner A.C."/>
            <person name="Dewhirst F."/>
            <person name="Haas B."/>
            <person name="Nusbaum C."/>
            <person name="Birren B."/>
        </authorList>
    </citation>
    <scope>NUCLEOTIDE SEQUENCE [LARGE SCALE GENOMIC DNA]</scope>
    <source>
        <strain evidence="12 13">ATCC 29453</strain>
    </source>
</reference>
<comment type="subcellular location">
    <subcellularLocation>
        <location evidence="2">Cell inner membrane</location>
        <topology evidence="2">Multi-pass membrane protein</topology>
    </subcellularLocation>
</comment>
<dbReference type="GO" id="GO:0042168">
    <property type="term" value="P:heme metabolic process"/>
    <property type="evidence" value="ECO:0007669"/>
    <property type="project" value="InterPro"/>
</dbReference>
<dbReference type="AlphaFoldDB" id="V9H9J7"/>
<evidence type="ECO:0000256" key="8">
    <source>
        <dbReference type="ARBA" id="ARBA00023136"/>
    </source>
</evidence>
<keyword evidence="9" id="KW-0627">Porphyrin biosynthesis</keyword>
<comment type="function">
    <text evidence="1">Involved in a late step of protoheme IX synthesis.</text>
</comment>
<keyword evidence="4" id="KW-1003">Cell membrane</keyword>
<proteinExistence type="predicted"/>
<reference evidence="12 13" key="2">
    <citation type="submission" date="2011-10" db="EMBL/GenBank/DDBJ databases">
        <title>The Genome Sequence of Simonsiella muelleri ATCC 29453.</title>
        <authorList>
            <consortium name="The Broad Institute Genome Sequencing Platform"/>
            <consortium name="The Broad Institute Genome Sequencing Center for Infectious Disease"/>
            <person name="Earl A."/>
            <person name="Ward D."/>
            <person name="Feldgarden M."/>
            <person name="Gevers D."/>
            <person name="Izard J."/>
            <person name="Baranova O.V."/>
            <person name="Blanton J.M."/>
            <person name="Tanner A.C."/>
            <person name="Dewhirst F."/>
            <person name="Young S.K."/>
            <person name="Zeng Q."/>
            <person name="Gargeya S."/>
            <person name="Fitzgerald M."/>
            <person name="Haas B."/>
            <person name="Abouelleil A."/>
            <person name="Alvarado L."/>
            <person name="Arachchi H.M."/>
            <person name="Berlin A."/>
            <person name="Brown A."/>
            <person name="Chapman S.B."/>
            <person name="Chen Z."/>
            <person name="Dunbar C."/>
            <person name="Freedman E."/>
            <person name="Gearin G."/>
            <person name="Goldberg J."/>
            <person name="Griggs A."/>
            <person name="Gujja S."/>
            <person name="Heiman D."/>
            <person name="Howarth C."/>
            <person name="Larson L."/>
            <person name="Lui A."/>
            <person name="MacDonald P.J.P."/>
            <person name="Montmayeur A."/>
            <person name="Murphy C."/>
            <person name="Neiman D."/>
            <person name="Pearson M."/>
            <person name="Priest M."/>
            <person name="Roberts A."/>
            <person name="Saif S."/>
            <person name="Shea T."/>
            <person name="Shenoy N."/>
            <person name="Sisk P."/>
            <person name="Stolte C."/>
            <person name="Sykes S."/>
            <person name="Wortman J."/>
            <person name="Nusbaum C."/>
            <person name="Birren B."/>
        </authorList>
    </citation>
    <scope>NUCLEOTIDE SEQUENCE [LARGE SCALE GENOMIC DNA]</scope>
    <source>
        <strain evidence="12 13">ATCC 29453</strain>
    </source>
</reference>
<evidence type="ECO:0000313" key="13">
    <source>
        <dbReference type="Proteomes" id="UP000017813"/>
    </source>
</evidence>
<evidence type="ECO:0000256" key="7">
    <source>
        <dbReference type="ARBA" id="ARBA00022989"/>
    </source>
</evidence>
<evidence type="ECO:0000256" key="4">
    <source>
        <dbReference type="ARBA" id="ARBA00022475"/>
    </source>
</evidence>
<comment type="caution">
    <text evidence="12">The sequence shown here is derived from an EMBL/GenBank/DDBJ whole genome shotgun (WGS) entry which is preliminary data.</text>
</comment>
<dbReference type="UniPathway" id="UPA00252"/>
<gene>
    <name evidence="12" type="ORF">HMPREF9021_00201</name>
</gene>
<keyword evidence="5" id="KW-0997">Cell inner membrane</keyword>
<dbReference type="Gene3D" id="1.25.40.10">
    <property type="entry name" value="Tetratricopeptide repeat domain"/>
    <property type="match status" value="1"/>
</dbReference>
<evidence type="ECO:0000256" key="5">
    <source>
        <dbReference type="ARBA" id="ARBA00022519"/>
    </source>
</evidence>
<evidence type="ECO:0000256" key="3">
    <source>
        <dbReference type="ARBA" id="ARBA00004744"/>
    </source>
</evidence>
<dbReference type="InterPro" id="IPR010817">
    <property type="entry name" value="HemY_N"/>
</dbReference>
<evidence type="ECO:0000256" key="6">
    <source>
        <dbReference type="ARBA" id="ARBA00022692"/>
    </source>
</evidence>
<dbReference type="InterPro" id="IPR005254">
    <property type="entry name" value="Heme_biosyn_assoc_TPR_pro"/>
</dbReference>
<feature type="domain" description="HemY N-terminal" evidence="11">
    <location>
        <begin position="26"/>
        <end position="133"/>
    </location>
</feature>
<dbReference type="STRING" id="641147.HMPREF9021_00201"/>
<dbReference type="EMBL" id="ADCY02000004">
    <property type="protein sequence ID" value="EFG31802.1"/>
    <property type="molecule type" value="Genomic_DNA"/>
</dbReference>
<feature type="transmembrane region" description="Helical" evidence="10">
    <location>
        <begin position="44"/>
        <end position="67"/>
    </location>
</feature>
<dbReference type="NCBIfam" id="TIGR00540">
    <property type="entry name" value="TPR_hemY_coli"/>
    <property type="match status" value="1"/>
</dbReference>
<dbReference type="Pfam" id="PF07219">
    <property type="entry name" value="HemY_N"/>
    <property type="match status" value="1"/>
</dbReference>